<organism evidence="3 4">
    <name type="scientific">Rubripirellula obstinata</name>
    <dbReference type="NCBI Taxonomy" id="406547"/>
    <lineage>
        <taxon>Bacteria</taxon>
        <taxon>Pseudomonadati</taxon>
        <taxon>Planctomycetota</taxon>
        <taxon>Planctomycetia</taxon>
        <taxon>Pirellulales</taxon>
        <taxon>Pirellulaceae</taxon>
        <taxon>Rubripirellula</taxon>
    </lineage>
</organism>
<accession>A0A5B1CGW9</accession>
<protein>
    <submittedName>
        <fullName evidence="3">Uncharacterized protein</fullName>
    </submittedName>
</protein>
<dbReference type="OrthoDB" id="221622at2"/>
<evidence type="ECO:0000256" key="2">
    <source>
        <dbReference type="SAM" id="Phobius"/>
    </source>
</evidence>
<dbReference type="Proteomes" id="UP000322699">
    <property type="component" value="Unassembled WGS sequence"/>
</dbReference>
<comment type="caution">
    <text evidence="3">The sequence shown here is derived from an EMBL/GenBank/DDBJ whole genome shotgun (WGS) entry which is preliminary data.</text>
</comment>
<feature type="transmembrane region" description="Helical" evidence="2">
    <location>
        <begin position="642"/>
        <end position="665"/>
    </location>
</feature>
<dbReference type="RefSeq" id="WP_068264412.1">
    <property type="nucleotide sequence ID" value="NZ_LWSK01000060.1"/>
</dbReference>
<evidence type="ECO:0000313" key="3">
    <source>
        <dbReference type="EMBL" id="KAA1258773.1"/>
    </source>
</evidence>
<sequence>MKLFGSTNSAHPASIDWSSLLSLLEDDDQRAAIQQVYPGERRESFLGSLRRIATEKSAEKSAETSSGKSPAEKQVEDLSSVVRSSGRQLQTAEQLVNWPTVAVAGMLNSGKTSLVATFLSEHGRRRTLRGDGNHEGTHRFILWLPSQWEKDSELYGLLMQRIGDAIGRPPEMLSDDIDEAHAQYNNRDGDADLLSVPLVGTDPMLDEVGIGLLDCPDIVSDEAFGLGSPEQRRQVLGKAATLCSAFLVVSSANSSRDATLGDLLRVSSDLMPGIPRMLAVNKVRPRQTPDQVFETFDPLARAHGIDTIYAAYDFEIPASRPYIPAPEDVIARAMDPETDSLPVFFSLRSATEENPPAAIDDDRMLQALPKRLDRGVLFESFRYSLENNLRRSIWDQGFNQVDKAADLSLHQTAMAQRCLLGATLDFFAHREVGVEIAELRLHQSERIIRQLSESFAITAPWYARWGVRMNAKLRGMFGGAGSFLRNLTPSAIAQRTADDLKGKFRSGDSGAILTPMRLVQAIERHGGSSKLTHWPPISLSDSVADTRDELDGDDSSASDSSASAGNSKKLGQWTDAAEAAILRFERDDFTSLDPRRLDEAVRQMWSEIPRGKKLLVGLTPLGALLATFGGVLAIPLDFGTTLIASASMSELFIAGGLTAFATAWAGKQNTRNVEQQAARQQAADFQAVLCDTFGVARVDSPPTIEVGGTKEKLPPPKIIARSASGPALAVYKIRDEFKQELQKLLPRN</sequence>
<proteinExistence type="predicted"/>
<name>A0A5B1CGW9_9BACT</name>
<keyword evidence="4" id="KW-1185">Reference proteome</keyword>
<dbReference type="InterPro" id="IPR027417">
    <property type="entry name" value="P-loop_NTPase"/>
</dbReference>
<gene>
    <name evidence="3" type="ORF">LF1_12960</name>
</gene>
<evidence type="ECO:0000313" key="4">
    <source>
        <dbReference type="Proteomes" id="UP000322699"/>
    </source>
</evidence>
<evidence type="ECO:0000256" key="1">
    <source>
        <dbReference type="SAM" id="MobiDB-lite"/>
    </source>
</evidence>
<feature type="region of interest" description="Disordered" evidence="1">
    <location>
        <begin position="543"/>
        <end position="569"/>
    </location>
</feature>
<reference evidence="3 4" key="1">
    <citation type="submission" date="2019-08" db="EMBL/GenBank/DDBJ databases">
        <title>Deep-cultivation of Planctomycetes and their phenomic and genomic characterization uncovers novel biology.</title>
        <authorList>
            <person name="Wiegand S."/>
            <person name="Jogler M."/>
            <person name="Boedeker C."/>
            <person name="Pinto D."/>
            <person name="Vollmers J."/>
            <person name="Rivas-Marin E."/>
            <person name="Kohn T."/>
            <person name="Peeters S.H."/>
            <person name="Heuer A."/>
            <person name="Rast P."/>
            <person name="Oberbeckmann S."/>
            <person name="Bunk B."/>
            <person name="Jeske O."/>
            <person name="Meyerdierks A."/>
            <person name="Storesund J.E."/>
            <person name="Kallscheuer N."/>
            <person name="Luecker S."/>
            <person name="Lage O.M."/>
            <person name="Pohl T."/>
            <person name="Merkel B.J."/>
            <person name="Hornburger P."/>
            <person name="Mueller R.-W."/>
            <person name="Bruemmer F."/>
            <person name="Labrenz M."/>
            <person name="Spormann A.M."/>
            <person name="Op Den Camp H."/>
            <person name="Overmann J."/>
            <person name="Amann R."/>
            <person name="Jetten M.S.M."/>
            <person name="Mascher T."/>
            <person name="Medema M.H."/>
            <person name="Devos D.P."/>
            <person name="Kaster A.-K."/>
            <person name="Ovreas L."/>
            <person name="Rohde M."/>
            <person name="Galperin M.Y."/>
            <person name="Jogler C."/>
        </authorList>
    </citation>
    <scope>NUCLEOTIDE SEQUENCE [LARGE SCALE GENOMIC DNA]</scope>
    <source>
        <strain evidence="3 4">LF1</strain>
    </source>
</reference>
<dbReference type="EMBL" id="VRLW01000001">
    <property type="protein sequence ID" value="KAA1258773.1"/>
    <property type="molecule type" value="Genomic_DNA"/>
</dbReference>
<dbReference type="SUPFAM" id="SSF52540">
    <property type="entry name" value="P-loop containing nucleoside triphosphate hydrolases"/>
    <property type="match status" value="1"/>
</dbReference>
<feature type="transmembrane region" description="Helical" evidence="2">
    <location>
        <begin position="614"/>
        <end position="636"/>
    </location>
</feature>
<keyword evidence="2" id="KW-1133">Transmembrane helix</keyword>
<keyword evidence="2" id="KW-0472">Membrane</keyword>
<dbReference type="AlphaFoldDB" id="A0A5B1CGW9"/>
<feature type="region of interest" description="Disordered" evidence="1">
    <location>
        <begin position="56"/>
        <end position="82"/>
    </location>
</feature>
<keyword evidence="2" id="KW-0812">Transmembrane</keyword>